<dbReference type="Gene3D" id="3.30.160.60">
    <property type="entry name" value="Classic Zinc Finger"/>
    <property type="match status" value="1"/>
</dbReference>
<dbReference type="InterPro" id="IPR050527">
    <property type="entry name" value="Snail/Krueppel_Znf"/>
</dbReference>
<dbReference type="WBParaSite" id="ACRNAN_scaffold12354.g18098.t1">
    <property type="protein sequence ID" value="ACRNAN_scaffold12354.g18098.t1"/>
    <property type="gene ID" value="ACRNAN_scaffold12354.g18098"/>
</dbReference>
<evidence type="ECO:0000259" key="8">
    <source>
        <dbReference type="SMART" id="SM00355"/>
    </source>
</evidence>
<name>A0A914CMW7_9BILA</name>
<evidence type="ECO:0000256" key="2">
    <source>
        <dbReference type="ARBA" id="ARBA00022723"/>
    </source>
</evidence>
<dbReference type="AlphaFoldDB" id="A0A914CMW7"/>
<evidence type="ECO:0000256" key="5">
    <source>
        <dbReference type="ARBA" id="ARBA00022833"/>
    </source>
</evidence>
<dbReference type="PANTHER" id="PTHR24388">
    <property type="entry name" value="ZINC FINGER PROTEIN"/>
    <property type="match status" value="1"/>
</dbReference>
<evidence type="ECO:0000313" key="10">
    <source>
        <dbReference type="WBParaSite" id="ACRNAN_scaffold12354.g18098.t1"/>
    </source>
</evidence>
<dbReference type="GO" id="GO:0008270">
    <property type="term" value="F:zinc ion binding"/>
    <property type="evidence" value="ECO:0007669"/>
    <property type="project" value="UniProtKB-KW"/>
</dbReference>
<sequence>MPQHTAPSSTNTTIPQMANGCVDLRFHTQTPILLPVAFHEHGENVVQIIGPSQMIIPVAVHRSATIICNPLLIAPQFSQNLSTIASTIKVGPSSTSHEFSLPVAALNPAKVSRNRTPLSDILLASPSQSPPTHKRKSESTETRPLDLSVRSEVEPETVSKPPKQPKQTSSHTDSVEKPYACDCGVSFSALQTLVGHQKYYCRNLPHNNDETLRLPQPKVPSQCPQCDFRPSSASQLTHHVRAHHTSIQAYICLLCAYKGYSARGIKSHLKNAHADEVDGSAVETRFTDYVFPITTDAKLFPCERCNLSFPTKELIQRHSCAEVNLKSTIEN</sequence>
<evidence type="ECO:0000256" key="7">
    <source>
        <dbReference type="SAM" id="MobiDB-lite"/>
    </source>
</evidence>
<reference evidence="10" key="1">
    <citation type="submission" date="2022-11" db="UniProtKB">
        <authorList>
            <consortium name="WormBaseParasite"/>
        </authorList>
    </citation>
    <scope>IDENTIFICATION</scope>
</reference>
<proteinExistence type="predicted"/>
<dbReference type="SMART" id="SM00355">
    <property type="entry name" value="ZnF_C2H2"/>
    <property type="match status" value="3"/>
</dbReference>
<evidence type="ECO:0000256" key="3">
    <source>
        <dbReference type="ARBA" id="ARBA00022737"/>
    </source>
</evidence>
<dbReference type="GO" id="GO:0005634">
    <property type="term" value="C:nucleus"/>
    <property type="evidence" value="ECO:0007669"/>
    <property type="project" value="UniProtKB-SubCell"/>
</dbReference>
<evidence type="ECO:0000256" key="4">
    <source>
        <dbReference type="ARBA" id="ARBA00022771"/>
    </source>
</evidence>
<keyword evidence="3" id="KW-0677">Repeat</keyword>
<feature type="domain" description="C2H2-type" evidence="8">
    <location>
        <begin position="300"/>
        <end position="320"/>
    </location>
</feature>
<keyword evidence="4" id="KW-0863">Zinc-finger</keyword>
<evidence type="ECO:0000256" key="1">
    <source>
        <dbReference type="ARBA" id="ARBA00004123"/>
    </source>
</evidence>
<feature type="region of interest" description="Disordered" evidence="7">
    <location>
        <begin position="121"/>
        <end position="175"/>
    </location>
</feature>
<feature type="compositionally biased region" description="Basic and acidic residues" evidence="7">
    <location>
        <begin position="137"/>
        <end position="153"/>
    </location>
</feature>
<feature type="domain" description="C2H2-type" evidence="8">
    <location>
        <begin position="250"/>
        <end position="273"/>
    </location>
</feature>
<evidence type="ECO:0000256" key="6">
    <source>
        <dbReference type="ARBA" id="ARBA00023242"/>
    </source>
</evidence>
<keyword evidence="9" id="KW-1185">Reference proteome</keyword>
<dbReference type="Proteomes" id="UP000887540">
    <property type="component" value="Unplaced"/>
</dbReference>
<organism evidence="9 10">
    <name type="scientific">Acrobeloides nanus</name>
    <dbReference type="NCBI Taxonomy" id="290746"/>
    <lineage>
        <taxon>Eukaryota</taxon>
        <taxon>Metazoa</taxon>
        <taxon>Ecdysozoa</taxon>
        <taxon>Nematoda</taxon>
        <taxon>Chromadorea</taxon>
        <taxon>Rhabditida</taxon>
        <taxon>Tylenchina</taxon>
        <taxon>Cephalobomorpha</taxon>
        <taxon>Cephaloboidea</taxon>
        <taxon>Cephalobidae</taxon>
        <taxon>Acrobeloides</taxon>
    </lineage>
</organism>
<dbReference type="InterPro" id="IPR013087">
    <property type="entry name" value="Znf_C2H2_type"/>
</dbReference>
<comment type="subcellular location">
    <subcellularLocation>
        <location evidence="1">Nucleus</location>
    </subcellularLocation>
</comment>
<dbReference type="PANTHER" id="PTHR24388:SF54">
    <property type="entry name" value="PROTEIN ESCARGOT"/>
    <property type="match status" value="1"/>
</dbReference>
<accession>A0A914CMW7</accession>
<dbReference type="GO" id="GO:0000978">
    <property type="term" value="F:RNA polymerase II cis-regulatory region sequence-specific DNA binding"/>
    <property type="evidence" value="ECO:0007669"/>
    <property type="project" value="TreeGrafter"/>
</dbReference>
<protein>
    <submittedName>
        <fullName evidence="10">C2H2-type domain-containing protein</fullName>
    </submittedName>
</protein>
<keyword evidence="5" id="KW-0862">Zinc</keyword>
<keyword evidence="2" id="KW-0479">Metal-binding</keyword>
<evidence type="ECO:0000313" key="9">
    <source>
        <dbReference type="Proteomes" id="UP000887540"/>
    </source>
</evidence>
<keyword evidence="6" id="KW-0539">Nucleus</keyword>
<feature type="domain" description="C2H2-type" evidence="8">
    <location>
        <begin position="221"/>
        <end position="243"/>
    </location>
</feature>
<dbReference type="GO" id="GO:0000981">
    <property type="term" value="F:DNA-binding transcription factor activity, RNA polymerase II-specific"/>
    <property type="evidence" value="ECO:0007669"/>
    <property type="project" value="TreeGrafter"/>
</dbReference>